<dbReference type="Proteomes" id="UP000184330">
    <property type="component" value="Unassembled WGS sequence"/>
</dbReference>
<dbReference type="STRING" id="576137.A0A1L7XE11"/>
<feature type="region of interest" description="Disordered" evidence="1">
    <location>
        <begin position="1"/>
        <end position="34"/>
    </location>
</feature>
<organism evidence="3 4">
    <name type="scientific">Phialocephala subalpina</name>
    <dbReference type="NCBI Taxonomy" id="576137"/>
    <lineage>
        <taxon>Eukaryota</taxon>
        <taxon>Fungi</taxon>
        <taxon>Dikarya</taxon>
        <taxon>Ascomycota</taxon>
        <taxon>Pezizomycotina</taxon>
        <taxon>Leotiomycetes</taxon>
        <taxon>Helotiales</taxon>
        <taxon>Mollisiaceae</taxon>
        <taxon>Phialocephala</taxon>
        <taxon>Phialocephala fortinii species complex</taxon>
    </lineage>
</organism>
<sequence length="572" mass="65391">MSQTQTQTVQTHTLRPELHLSSSTPKPDQLSTATSLPKRLAEKFSTVPKLSKQQCGHLRHFHNLASGVDGDWPFMGAQESGQEWDTAYRYQVATMTYAAGAAHYHRSPAMRGMFKELMMGLIMKMLRREVWGYWYLTSQSGIVADPDLKELRKPWANPVCRENIMYSGHLLLMVSLYTMLFNDDHFDQPESIVFDWNPLFFGMGRERYTYTRSTLQETIIKEMERENWMGVCCEPNMVFIICNQFPLIAMRYNDVVDGTKVLDEVLPKYKAAWEEKGMLSKHGLFRRNYAVRLDKVLDTDEISHSAWVMAFMPWNPEFIQSIHPTMASSGFLQRVDNRINLHAPVVTNAIKDIVAKEGGDPDSPAIIKRARDMTAGMNLSRKPYLSPTFGYVSQWFSEIAGSPDLDALLRHADTYLKPTWYKGGLYYARSKESEPWDKDGNYTYVDPYTGNAAIGYARLNVKNGQKQMFDHPWTKEEVESRPWVDGVQLGQDVDCLRGRWDEEEMAMLVTLRTWNGSTVVVKPVVKNLPAGTYGVFINGDRRSVEKVEKVGGEVVVELEVGEVEVDLILLRV</sequence>
<reference evidence="3 4" key="1">
    <citation type="submission" date="2016-03" db="EMBL/GenBank/DDBJ databases">
        <authorList>
            <person name="Ploux O."/>
        </authorList>
    </citation>
    <scope>NUCLEOTIDE SEQUENCE [LARGE SCALE GENOMIC DNA]</scope>
    <source>
        <strain evidence="3 4">UAMH 11012</strain>
    </source>
</reference>
<evidence type="ECO:0000313" key="4">
    <source>
        <dbReference type="Proteomes" id="UP000184330"/>
    </source>
</evidence>
<proteinExistence type="predicted"/>
<dbReference type="Pfam" id="PF18566">
    <property type="entry name" value="Ldi"/>
    <property type="match status" value="1"/>
</dbReference>
<feature type="domain" description="Linalool dehydratase/isomerase" evidence="2">
    <location>
        <begin position="89"/>
        <end position="431"/>
    </location>
</feature>
<evidence type="ECO:0000259" key="2">
    <source>
        <dbReference type="Pfam" id="PF18566"/>
    </source>
</evidence>
<keyword evidence="4" id="KW-1185">Reference proteome</keyword>
<dbReference type="OrthoDB" id="9979195at2759"/>
<dbReference type="AlphaFoldDB" id="A0A1L7XE11"/>
<dbReference type="InterPro" id="IPR041411">
    <property type="entry name" value="Ldi"/>
</dbReference>
<feature type="compositionally biased region" description="Low complexity" evidence="1">
    <location>
        <begin position="1"/>
        <end position="13"/>
    </location>
</feature>
<protein>
    <recommendedName>
        <fullName evidence="2">Linalool dehydratase/isomerase domain-containing protein</fullName>
    </recommendedName>
</protein>
<dbReference type="EMBL" id="FJOG01000023">
    <property type="protein sequence ID" value="CZR63248.1"/>
    <property type="molecule type" value="Genomic_DNA"/>
</dbReference>
<evidence type="ECO:0000313" key="3">
    <source>
        <dbReference type="EMBL" id="CZR63248.1"/>
    </source>
</evidence>
<accession>A0A1L7XE11</accession>
<evidence type="ECO:0000256" key="1">
    <source>
        <dbReference type="SAM" id="MobiDB-lite"/>
    </source>
</evidence>
<name>A0A1L7XE11_9HELO</name>
<gene>
    <name evidence="3" type="ORF">PAC_13145</name>
</gene>
<feature type="compositionally biased region" description="Polar residues" evidence="1">
    <location>
        <begin position="20"/>
        <end position="34"/>
    </location>
</feature>